<comment type="caution">
    <text evidence="13">The sequence shown here is derived from an EMBL/GenBank/DDBJ whole genome shotgun (WGS) entry which is preliminary data.</text>
</comment>
<evidence type="ECO:0000256" key="10">
    <source>
        <dbReference type="ARBA" id="ARBA00031423"/>
    </source>
</evidence>
<dbReference type="GO" id="GO:0005737">
    <property type="term" value="C:cytoplasm"/>
    <property type="evidence" value="ECO:0007669"/>
    <property type="project" value="UniProtKB-SubCell"/>
</dbReference>
<dbReference type="InterPro" id="IPR002044">
    <property type="entry name" value="CBM20"/>
</dbReference>
<dbReference type="EMBL" id="SDHW01000001">
    <property type="protein sequence ID" value="RXK61898.1"/>
    <property type="molecule type" value="Genomic_DNA"/>
</dbReference>
<comment type="catalytic activity">
    <reaction evidence="1">
        <text>Transfers a segment of a (1-&gt;4)-alpha-D-glucan to a new position in an acceptor, which may be glucose or a (1-&gt;4)-alpha-D-glucan.</text>
        <dbReference type="EC" id="2.4.1.25"/>
    </reaction>
</comment>
<evidence type="ECO:0000256" key="8">
    <source>
        <dbReference type="ARBA" id="ARBA00022679"/>
    </source>
</evidence>
<dbReference type="SMART" id="SM01065">
    <property type="entry name" value="CBM_2"/>
    <property type="match status" value="2"/>
</dbReference>
<dbReference type="Gene3D" id="3.20.20.80">
    <property type="entry name" value="Glycosidases"/>
    <property type="match status" value="2"/>
</dbReference>
<keyword evidence="7" id="KW-0328">Glycosyltransferase</keyword>
<dbReference type="PANTHER" id="PTHR32518:SF3">
    <property type="entry name" value="4-ALPHA-GLUCANOTRANSFERASE"/>
    <property type="match status" value="1"/>
</dbReference>
<dbReference type="Proteomes" id="UP000290204">
    <property type="component" value="Unassembled WGS sequence"/>
</dbReference>
<dbReference type="InterPro" id="IPR017853">
    <property type="entry name" value="GH"/>
</dbReference>
<dbReference type="Gene3D" id="2.60.40.10">
    <property type="entry name" value="Immunoglobulins"/>
    <property type="match status" value="2"/>
</dbReference>
<dbReference type="SUPFAM" id="SSF51445">
    <property type="entry name" value="(Trans)glycosidases"/>
    <property type="match status" value="1"/>
</dbReference>
<dbReference type="Pfam" id="PF00686">
    <property type="entry name" value="CBM_20"/>
    <property type="match status" value="2"/>
</dbReference>
<feature type="domain" description="CBM20" evidence="12">
    <location>
        <begin position="126"/>
        <end position="240"/>
    </location>
</feature>
<evidence type="ECO:0000256" key="7">
    <source>
        <dbReference type="ARBA" id="ARBA00022676"/>
    </source>
</evidence>
<dbReference type="GO" id="GO:0005975">
    <property type="term" value="P:carbohydrate metabolic process"/>
    <property type="evidence" value="ECO:0007669"/>
    <property type="project" value="InterPro"/>
</dbReference>
<keyword evidence="8 13" id="KW-0808">Transferase</keyword>
<evidence type="ECO:0000259" key="12">
    <source>
        <dbReference type="PROSITE" id="PS51166"/>
    </source>
</evidence>
<keyword evidence="14" id="KW-1185">Reference proteome</keyword>
<evidence type="ECO:0000256" key="4">
    <source>
        <dbReference type="ARBA" id="ARBA00012560"/>
    </source>
</evidence>
<evidence type="ECO:0000256" key="11">
    <source>
        <dbReference type="ARBA" id="ARBA00031501"/>
    </source>
</evidence>
<proteinExistence type="inferred from homology"/>
<dbReference type="GO" id="GO:0004134">
    <property type="term" value="F:4-alpha-glucanotransferase activity"/>
    <property type="evidence" value="ECO:0007669"/>
    <property type="project" value="UniProtKB-EC"/>
</dbReference>
<comment type="similarity">
    <text evidence="3">Belongs to the disproportionating enzyme family.</text>
</comment>
<evidence type="ECO:0000313" key="13">
    <source>
        <dbReference type="EMBL" id="RXK61898.1"/>
    </source>
</evidence>
<evidence type="ECO:0000256" key="9">
    <source>
        <dbReference type="ARBA" id="ARBA00023277"/>
    </source>
</evidence>
<dbReference type="GO" id="GO:2001070">
    <property type="term" value="F:starch binding"/>
    <property type="evidence" value="ECO:0007669"/>
    <property type="project" value="InterPro"/>
</dbReference>
<comment type="subcellular location">
    <subcellularLocation>
        <location evidence="2">Cytoplasm</location>
    </subcellularLocation>
</comment>
<keyword evidence="9" id="KW-0119">Carbohydrate metabolism</keyword>
<dbReference type="OrthoDB" id="9811841at2"/>
<feature type="domain" description="CBM20" evidence="12">
    <location>
        <begin position="1"/>
        <end position="100"/>
    </location>
</feature>
<keyword evidence="6" id="KW-0963">Cytoplasm</keyword>
<reference evidence="13 14" key="1">
    <citation type="submission" date="2019-01" db="EMBL/GenBank/DDBJ databases">
        <title>Lacibacter sp. strain TTM-7.</title>
        <authorList>
            <person name="Chen W.-M."/>
        </authorList>
    </citation>
    <scope>NUCLEOTIDE SEQUENCE [LARGE SCALE GENOMIC DNA]</scope>
    <source>
        <strain evidence="13 14">TTM-7</strain>
    </source>
</reference>
<dbReference type="PANTHER" id="PTHR32518">
    <property type="match status" value="1"/>
</dbReference>
<dbReference type="EC" id="2.4.1.25" evidence="4"/>
<dbReference type="PROSITE" id="PS51166">
    <property type="entry name" value="CBM20"/>
    <property type="match status" value="2"/>
</dbReference>
<protein>
    <recommendedName>
        <fullName evidence="5">4-alpha-glucanotransferase</fullName>
        <ecNumber evidence="4">2.4.1.25</ecNumber>
    </recommendedName>
    <alternativeName>
        <fullName evidence="10">Amylomaltase</fullName>
    </alternativeName>
    <alternativeName>
        <fullName evidence="11">Disproportionating enzyme</fullName>
    </alternativeName>
</protein>
<evidence type="ECO:0000256" key="1">
    <source>
        <dbReference type="ARBA" id="ARBA00000439"/>
    </source>
</evidence>
<dbReference type="InterPro" id="IPR013783">
    <property type="entry name" value="Ig-like_fold"/>
</dbReference>
<dbReference type="SUPFAM" id="SSF49452">
    <property type="entry name" value="Starch-binding domain-like"/>
    <property type="match status" value="2"/>
</dbReference>
<organism evidence="13 14">
    <name type="scientific">Lacibacter luteus</name>
    <dbReference type="NCBI Taxonomy" id="2508719"/>
    <lineage>
        <taxon>Bacteria</taxon>
        <taxon>Pseudomonadati</taxon>
        <taxon>Bacteroidota</taxon>
        <taxon>Chitinophagia</taxon>
        <taxon>Chitinophagales</taxon>
        <taxon>Chitinophagaceae</taxon>
        <taxon>Lacibacter</taxon>
    </lineage>
</organism>
<name>A0A4Q1CLJ1_9BACT</name>
<gene>
    <name evidence="13" type="ORF">ESA94_02450</name>
</gene>
<evidence type="ECO:0000256" key="5">
    <source>
        <dbReference type="ARBA" id="ARBA00020295"/>
    </source>
</evidence>
<evidence type="ECO:0000256" key="2">
    <source>
        <dbReference type="ARBA" id="ARBA00004496"/>
    </source>
</evidence>
<dbReference type="CDD" id="cd05467">
    <property type="entry name" value="CBM20"/>
    <property type="match status" value="1"/>
</dbReference>
<dbReference type="InterPro" id="IPR013784">
    <property type="entry name" value="Carb-bd-like_fold"/>
</dbReference>
<evidence type="ECO:0000313" key="14">
    <source>
        <dbReference type="Proteomes" id="UP000290204"/>
    </source>
</evidence>
<evidence type="ECO:0000256" key="6">
    <source>
        <dbReference type="ARBA" id="ARBA00022490"/>
    </source>
</evidence>
<evidence type="ECO:0000256" key="3">
    <source>
        <dbReference type="ARBA" id="ARBA00005684"/>
    </source>
</evidence>
<dbReference type="Pfam" id="PF02446">
    <property type="entry name" value="Glyco_hydro_77"/>
    <property type="match status" value="1"/>
</dbReference>
<dbReference type="InterPro" id="IPR003385">
    <property type="entry name" value="Glyco_hydro_77"/>
</dbReference>
<sequence>MKIQFYLRFFTQYGQSLFLTGNCDALGNNDLSAALPMQYLTDEFWTVTVELGKDFENDLQYSYILKNENGEEIREWGNDRVVEFMKLQVDELTLIDTWNHAGEYENAFFTQPFQEVLFPKHRENKTRTYKGVTHLFKIKAPLLKADEVLFISGSNETLGKWSNAEPLLMHKEDNWWTARIDLSNESFPVAYKYGVFNTKTKTFVQFESGNNRILYDSYGKKKITILHDGFAQLPADGWKGAGVAIPVFSLRTEKSLGVGEFSDMKLLVDWAKKAGMKLVQILPINDTTATHTWQDSYPYAAISAFALHPVYLNLEMIAQKATHPVIKSLKKKQTELNALPEVDYEAVMKVKWAAAKELYQEQKDALHEDAEFFSFFELNRYWLVPYAAFSYLRDKYKTPDFTKWKSHSVYNEHAIQEFVAPSQKHYDEIALYYFIQYHLHLQLLDATNYAHKNGIVVKGDIPIGIYRNSCDAWVEPELYNMSMQAGAPPDDFAVKGQNWGFPTYNWQRMAEDGFKWWRRRFEQMSNYFDAFRIDHILGFFRIWSIPMDAVEGILGYFVPALPVHINEFGQRGLWFDYQRLCKPFINDEVLRELMNGDVEILKPYLNHIGNGQFELKEEFNTQRKVEAHFAAQEQNAQNENIKHGLYDCISNVILFEVEGSQSQQFHFRISVSSTSSFRFLDEDSRRKLDEFYVNYFYRRQDDFWRKEAMAKLPSLKRSTNMLVCGEDLGMVPDCVPDVMKQMGMLSLEIQRMPKDPAKQFFHPKDAPYLSVVTPSTHDMSTIRGWWEEDRTQTQKFFTHELAQTGEAPYYCEPWIVRSIITQHLYSPAMWSIFQIQELLGMNGVLRRENPAEERINVPANPKHYWRYRMHLSFEQLLNEEMFNQELKGYIDASGRG</sequence>
<dbReference type="RefSeq" id="WP_129129270.1">
    <property type="nucleotide sequence ID" value="NZ_SDHW01000001.1"/>
</dbReference>
<accession>A0A4Q1CLJ1</accession>
<dbReference type="AlphaFoldDB" id="A0A4Q1CLJ1"/>